<evidence type="ECO:0000256" key="1">
    <source>
        <dbReference type="SAM" id="MobiDB-lite"/>
    </source>
</evidence>
<feature type="region of interest" description="Disordered" evidence="1">
    <location>
        <begin position="20"/>
        <end position="55"/>
    </location>
</feature>
<evidence type="ECO:0000313" key="3">
    <source>
        <dbReference type="Proteomes" id="UP001331761"/>
    </source>
</evidence>
<accession>A0AAN8ERR5</accession>
<organism evidence="2 3">
    <name type="scientific">Trichostrongylus colubriformis</name>
    <name type="common">Black scour worm</name>
    <dbReference type="NCBI Taxonomy" id="6319"/>
    <lineage>
        <taxon>Eukaryota</taxon>
        <taxon>Metazoa</taxon>
        <taxon>Ecdysozoa</taxon>
        <taxon>Nematoda</taxon>
        <taxon>Chromadorea</taxon>
        <taxon>Rhabditida</taxon>
        <taxon>Rhabditina</taxon>
        <taxon>Rhabditomorpha</taxon>
        <taxon>Strongyloidea</taxon>
        <taxon>Trichostrongylidae</taxon>
        <taxon>Trichostrongylus</taxon>
    </lineage>
</organism>
<gene>
    <name evidence="2" type="ORF">GCK32_006446</name>
</gene>
<keyword evidence="3" id="KW-1185">Reference proteome</keyword>
<sequence length="343" mass="38746">MESGNGEAAQFFSEVIRIRRRRASSSSDSPPGSRTRSSSSSQEKSEEEPADPQPVEEVNVIGSWLLAEVCEWLFHISPQLHTLKNRKKTPIPAALFNAFHSLVDKLIHQLNRLAKALRTVDDVDEEIYWLLYGASVLDDNRAIRQTAHWAFKLCVVETAPIEYAGYFRRRGPSSETVELQRKMALLHTENVRREAISSQWLPVYVVLDYDVLIQCLKTVCPIVNSTSLIAVIPSFVLRKLDANKNLCSEARPAIRMCEMWQTRGRIRVVEASSHAECCSTLADSVTTVSDVNGEPPTHAMVALLVEDLESFQDMRIPSVAIYHIESFFERWNKGSSSSARRTR</sequence>
<dbReference type="EMBL" id="WIXE01025501">
    <property type="protein sequence ID" value="KAK5964672.1"/>
    <property type="molecule type" value="Genomic_DNA"/>
</dbReference>
<protein>
    <submittedName>
        <fullName evidence="2">Uncharacterized protein</fullName>
    </submittedName>
</protein>
<dbReference type="AlphaFoldDB" id="A0AAN8ERR5"/>
<dbReference type="Gene3D" id="3.40.50.1010">
    <property type="entry name" value="5'-nuclease"/>
    <property type="match status" value="1"/>
</dbReference>
<feature type="compositionally biased region" description="Low complexity" evidence="1">
    <location>
        <begin position="24"/>
        <end position="42"/>
    </location>
</feature>
<comment type="caution">
    <text evidence="2">The sequence shown here is derived from an EMBL/GenBank/DDBJ whole genome shotgun (WGS) entry which is preliminary data.</text>
</comment>
<dbReference type="Proteomes" id="UP001331761">
    <property type="component" value="Unassembled WGS sequence"/>
</dbReference>
<reference evidence="2 3" key="1">
    <citation type="submission" date="2019-10" db="EMBL/GenBank/DDBJ databases">
        <title>Assembly and Annotation for the nematode Trichostrongylus colubriformis.</title>
        <authorList>
            <person name="Martin J."/>
        </authorList>
    </citation>
    <scope>NUCLEOTIDE SEQUENCE [LARGE SCALE GENOMIC DNA]</scope>
    <source>
        <strain evidence="2">G859</strain>
        <tissue evidence="2">Whole worm</tissue>
    </source>
</reference>
<name>A0AAN8ERR5_TRICO</name>
<proteinExistence type="predicted"/>
<evidence type="ECO:0000313" key="2">
    <source>
        <dbReference type="EMBL" id="KAK5964672.1"/>
    </source>
</evidence>